<organism evidence="1">
    <name type="scientific">marine sediment metagenome</name>
    <dbReference type="NCBI Taxonomy" id="412755"/>
    <lineage>
        <taxon>unclassified sequences</taxon>
        <taxon>metagenomes</taxon>
        <taxon>ecological metagenomes</taxon>
    </lineage>
</organism>
<feature type="non-terminal residue" evidence="1">
    <location>
        <position position="1"/>
    </location>
</feature>
<proteinExistence type="predicted"/>
<protein>
    <submittedName>
        <fullName evidence="1">Uncharacterized protein</fullName>
    </submittedName>
</protein>
<sequence>ILLNSKLRHGSYMVGCFTPVKTSVINFYGTKNLLEWIADEIDELLDDMESSVDPLTWRDVKYDVITQLVNERAQLINFGLNSPTLHSTLLDKISYVPENMLLADCDLNFSNIPLFPKVSPSNIKFWAKNRGEAPEFLNITRAVLNASFEPLRQLNRDSLTAEDRNELEQYYDKLKELPKGKKIKDIYGWINNLRIGLPNDDYLVELSERFMGTIVTPLVVDYYCTNIKKNLEKSAILDMSILDDFSDFATVWLIRRYCLGIISKKNYVEEIFSTMLEIYREYQIKLSSLDKQEINNAIISFDQQISDHIERTNELDVDIIEEQIKEYYDYWMEEFSGIIPEEITLILNIGILNIFI</sequence>
<feature type="non-terminal residue" evidence="1">
    <location>
        <position position="356"/>
    </location>
</feature>
<dbReference type="EMBL" id="LAZR01063962">
    <property type="protein sequence ID" value="KKK58476.1"/>
    <property type="molecule type" value="Genomic_DNA"/>
</dbReference>
<accession>A0A0F8ZEN2</accession>
<comment type="caution">
    <text evidence="1">The sequence shown here is derived from an EMBL/GenBank/DDBJ whole genome shotgun (WGS) entry which is preliminary data.</text>
</comment>
<evidence type="ECO:0000313" key="1">
    <source>
        <dbReference type="EMBL" id="KKK58476.1"/>
    </source>
</evidence>
<dbReference type="AlphaFoldDB" id="A0A0F8ZEN2"/>
<reference evidence="1" key="1">
    <citation type="journal article" date="2015" name="Nature">
        <title>Complex archaea that bridge the gap between prokaryotes and eukaryotes.</title>
        <authorList>
            <person name="Spang A."/>
            <person name="Saw J.H."/>
            <person name="Jorgensen S.L."/>
            <person name="Zaremba-Niedzwiedzka K."/>
            <person name="Martijn J."/>
            <person name="Lind A.E."/>
            <person name="van Eijk R."/>
            <person name="Schleper C."/>
            <person name="Guy L."/>
            <person name="Ettema T.J."/>
        </authorList>
    </citation>
    <scope>NUCLEOTIDE SEQUENCE</scope>
</reference>
<gene>
    <name evidence="1" type="ORF">LCGC14_3044060</name>
</gene>
<name>A0A0F8ZEN2_9ZZZZ</name>